<protein>
    <submittedName>
        <fullName evidence="1">Uncharacterized protein</fullName>
    </submittedName>
</protein>
<gene>
    <name evidence="1" type="ORF">ACFOJE_16955</name>
</gene>
<proteinExistence type="predicted"/>
<reference evidence="2" key="1">
    <citation type="journal article" date="2019" name="Int. J. Syst. Evol. Microbiol.">
        <title>The Global Catalogue of Microorganisms (GCM) 10K type strain sequencing project: providing services to taxonomists for standard genome sequencing and annotation.</title>
        <authorList>
            <consortium name="The Broad Institute Genomics Platform"/>
            <consortium name="The Broad Institute Genome Sequencing Center for Infectious Disease"/>
            <person name="Wu L."/>
            <person name="Ma J."/>
        </authorList>
    </citation>
    <scope>NUCLEOTIDE SEQUENCE [LARGE SCALE GENOMIC DNA]</scope>
    <source>
        <strain evidence="2">KCTC 62195</strain>
    </source>
</reference>
<keyword evidence="2" id="KW-1185">Reference proteome</keyword>
<dbReference type="EMBL" id="JBHRSJ010000034">
    <property type="protein sequence ID" value="MFC2973892.1"/>
    <property type="molecule type" value="Genomic_DNA"/>
</dbReference>
<dbReference type="Proteomes" id="UP001595457">
    <property type="component" value="Unassembled WGS sequence"/>
</dbReference>
<comment type="caution">
    <text evidence="1">The sequence shown here is derived from an EMBL/GenBank/DDBJ whole genome shotgun (WGS) entry which is preliminary data.</text>
</comment>
<evidence type="ECO:0000313" key="2">
    <source>
        <dbReference type="Proteomes" id="UP001595457"/>
    </source>
</evidence>
<name>A0ABV7AWS4_9GAMM</name>
<sequence>MTNDAMPFPTIRADAAFEASALVHAHRSGVNATELDALAQSINRLARDHSTVVPASMEAVLAEFEQLGYVTLSPTPCGTLSVELLCPSALLSTYFWSIWVPRHLYANALKVAVIPLLDDRQEAQHCTVVFRIPGTREAAREFLADLTTQFPGLAPEIVAVQAGNALARQASPAEGAH</sequence>
<dbReference type="RefSeq" id="WP_377815818.1">
    <property type="nucleotide sequence ID" value="NZ_JBHRSJ010000034.1"/>
</dbReference>
<organism evidence="1 2">
    <name type="scientific">Azotobacter bryophylli</name>
    <dbReference type="NCBI Taxonomy" id="1986537"/>
    <lineage>
        <taxon>Bacteria</taxon>
        <taxon>Pseudomonadati</taxon>
        <taxon>Pseudomonadota</taxon>
        <taxon>Gammaproteobacteria</taxon>
        <taxon>Pseudomonadales</taxon>
        <taxon>Pseudomonadaceae</taxon>
        <taxon>Azotobacter</taxon>
    </lineage>
</organism>
<evidence type="ECO:0000313" key="1">
    <source>
        <dbReference type="EMBL" id="MFC2973892.1"/>
    </source>
</evidence>
<accession>A0ABV7AWS4</accession>